<keyword evidence="1" id="KW-0812">Transmembrane</keyword>
<reference evidence="2" key="1">
    <citation type="journal article" date="2020" name="Stud. Mycol.">
        <title>101 Dothideomycetes genomes: a test case for predicting lifestyles and emergence of pathogens.</title>
        <authorList>
            <person name="Haridas S."/>
            <person name="Albert R."/>
            <person name="Binder M."/>
            <person name="Bloem J."/>
            <person name="Labutti K."/>
            <person name="Salamov A."/>
            <person name="Andreopoulos B."/>
            <person name="Baker S."/>
            <person name="Barry K."/>
            <person name="Bills G."/>
            <person name="Bluhm B."/>
            <person name="Cannon C."/>
            <person name="Castanera R."/>
            <person name="Culley D."/>
            <person name="Daum C."/>
            <person name="Ezra D."/>
            <person name="Gonzalez J."/>
            <person name="Henrissat B."/>
            <person name="Kuo A."/>
            <person name="Liang C."/>
            <person name="Lipzen A."/>
            <person name="Lutzoni F."/>
            <person name="Magnuson J."/>
            <person name="Mondo S."/>
            <person name="Nolan M."/>
            <person name="Ohm R."/>
            <person name="Pangilinan J."/>
            <person name="Park H.-J."/>
            <person name="Ramirez L."/>
            <person name="Alfaro M."/>
            <person name="Sun H."/>
            <person name="Tritt A."/>
            <person name="Yoshinaga Y."/>
            <person name="Zwiers L.-H."/>
            <person name="Turgeon B."/>
            <person name="Goodwin S."/>
            <person name="Spatafora J."/>
            <person name="Crous P."/>
            <person name="Grigoriev I."/>
        </authorList>
    </citation>
    <scope>NUCLEOTIDE SEQUENCE</scope>
    <source>
        <strain evidence="2">CBS 113979</strain>
    </source>
</reference>
<organism evidence="2 3">
    <name type="scientific">Aulographum hederae CBS 113979</name>
    <dbReference type="NCBI Taxonomy" id="1176131"/>
    <lineage>
        <taxon>Eukaryota</taxon>
        <taxon>Fungi</taxon>
        <taxon>Dikarya</taxon>
        <taxon>Ascomycota</taxon>
        <taxon>Pezizomycotina</taxon>
        <taxon>Dothideomycetes</taxon>
        <taxon>Pleosporomycetidae</taxon>
        <taxon>Aulographales</taxon>
        <taxon>Aulographaceae</taxon>
    </lineage>
</organism>
<name>A0A6G1H3Y5_9PEZI</name>
<sequence length="135" mass="14793">MAEKPPEEKAKATAIQSLKTWGENSFPPTLLASLITSIHARPFQALPMLFPPLLLGSSYANLQGYKIDSAGFTAAWSALYFVLAQRRKQKFTSKFKLRGAIRGATLGLCAVNVVGCGVAYAFGSREQEAKNRRVW</sequence>
<feature type="transmembrane region" description="Helical" evidence="1">
    <location>
        <begin position="104"/>
        <end position="123"/>
    </location>
</feature>
<proteinExistence type="predicted"/>
<gene>
    <name evidence="2" type="ORF">K402DRAFT_445593</name>
</gene>
<evidence type="ECO:0000256" key="1">
    <source>
        <dbReference type="SAM" id="Phobius"/>
    </source>
</evidence>
<protein>
    <submittedName>
        <fullName evidence="2">Uncharacterized protein</fullName>
    </submittedName>
</protein>
<dbReference type="OrthoDB" id="4868994at2759"/>
<keyword evidence="1" id="KW-0472">Membrane</keyword>
<dbReference type="AlphaFoldDB" id="A0A6G1H3Y5"/>
<evidence type="ECO:0000313" key="2">
    <source>
        <dbReference type="EMBL" id="KAF1987865.1"/>
    </source>
</evidence>
<dbReference type="Proteomes" id="UP000800041">
    <property type="component" value="Unassembled WGS sequence"/>
</dbReference>
<dbReference type="EMBL" id="ML977150">
    <property type="protein sequence ID" value="KAF1987865.1"/>
    <property type="molecule type" value="Genomic_DNA"/>
</dbReference>
<keyword evidence="3" id="KW-1185">Reference proteome</keyword>
<accession>A0A6G1H3Y5</accession>
<evidence type="ECO:0000313" key="3">
    <source>
        <dbReference type="Proteomes" id="UP000800041"/>
    </source>
</evidence>
<keyword evidence="1" id="KW-1133">Transmembrane helix</keyword>